<evidence type="ECO:0000259" key="1">
    <source>
        <dbReference type="Pfam" id="PF00656"/>
    </source>
</evidence>
<organism evidence="2 3">
    <name type="scientific">Chitinophaga caseinilytica</name>
    <dbReference type="NCBI Taxonomy" id="2267521"/>
    <lineage>
        <taxon>Bacteria</taxon>
        <taxon>Pseudomonadati</taxon>
        <taxon>Bacteroidota</taxon>
        <taxon>Chitinophagia</taxon>
        <taxon>Chitinophagales</taxon>
        <taxon>Chitinophagaceae</taxon>
        <taxon>Chitinophaga</taxon>
    </lineage>
</organism>
<evidence type="ECO:0000313" key="3">
    <source>
        <dbReference type="Proteomes" id="UP001449657"/>
    </source>
</evidence>
<evidence type="ECO:0000313" key="2">
    <source>
        <dbReference type="EMBL" id="WZN49148.1"/>
    </source>
</evidence>
<dbReference type="InterPro" id="IPR011600">
    <property type="entry name" value="Pept_C14_caspase"/>
</dbReference>
<dbReference type="RefSeq" id="WP_341843723.1">
    <property type="nucleotide sequence ID" value="NZ_CP149792.1"/>
</dbReference>
<reference evidence="2 3" key="1">
    <citation type="submission" date="2024-03" db="EMBL/GenBank/DDBJ databases">
        <title>Chitinophaga caseinilytica sp. nov., a casein hydrolysing bacterium isolated from forest soil.</title>
        <authorList>
            <person name="Lee D.S."/>
            <person name="Han D.M."/>
            <person name="Baek J.H."/>
            <person name="Choi D.G."/>
            <person name="Jeon J.H."/>
            <person name="Jeon C.O."/>
        </authorList>
    </citation>
    <scope>NUCLEOTIDE SEQUENCE [LARGE SCALE GENOMIC DNA]</scope>
    <source>
        <strain evidence="2 3">KACC 19118</strain>
    </source>
</reference>
<dbReference type="PANTHER" id="PTHR48104">
    <property type="entry name" value="METACASPASE-4"/>
    <property type="match status" value="1"/>
</dbReference>
<accession>A0ABZ2ZBP0</accession>
<protein>
    <submittedName>
        <fullName evidence="2">Caspase family protein</fullName>
    </submittedName>
</protein>
<name>A0ABZ2ZBP0_9BACT</name>
<dbReference type="EMBL" id="CP150096">
    <property type="protein sequence ID" value="WZN49148.1"/>
    <property type="molecule type" value="Genomic_DNA"/>
</dbReference>
<dbReference type="Pfam" id="PF00656">
    <property type="entry name" value="Peptidase_C14"/>
    <property type="match status" value="1"/>
</dbReference>
<proteinExistence type="predicted"/>
<sequence>MRGASWPQLSSCLLSPAQHRRPPAARQIRRFRWRPLAWLPPTFDNFTQKIFTHFADAKAGDICVFFYSGHGSQTPAPPEFHRNNPSRKLQTIVCADSRTTARDLTNKEFAYLLWKAFGKTDAHCLVITDCCHSGGNTRALAPVGAAGEFRPRFQADGDTELSFTDLLGHDVPGFFKLEDGEMKPEIAGYIHFAACRADELAQESWRGGLFTGRLTDTLRANGGATSYRDLMWRLQTVVNTAAADQHPVVFAATNADLDGRFLSGAMLPVVPRYEVLFDVSLQHWKLFAGALEGLAPGAVVEVKDGDFRKEVELQEVDALFSLIDIADLDTASQTARATLVRAAAPRLTMVSAPDPALETALGKERYPLVDVKFGNGESAGYTVFRPEDGSYVLLENGGTLPLFRRTASPEMFLQYAQRVGAWMAALDWKRLDPRLAREHFELTWKVVEGSNRQPVATPATGDLLELHYRDGKQPAFRLSIALKADAPVEKCFVRVLYLGSKFDIYPSLINDGEGPLTRGGAPLELAYIDNGRTVYDIPVSIDEQYRSYNRYRIHDYLKIIVSTAHFDVTKFEQDALELDGPGNRGLGSSRGTDEDTREGVAWSVFTARIATSFEGLEKMMGAGEKAKLGALEIRTPAGFSGKCALIAEGDVPAVASAAWGAGSSGNALDGGMAVLRVEMSGNLRPEEPLSVLLTPPLAEVRQLPPHAVVPFVAEADAYRPVGFQGSSGSVAITEIPETDLRFRRIFLPGKYAGLRIYSRENGSWQQRPGFDPGIPGALLLDGVTGNSELMWQAFSARPNAPAQLLRFDYSPADDLSVVSESLHAAIAGLGAGNVAVITNGIGRQLAQMAEIPQSGAMVFTGDEREGRTSGDLLRMMAFSVRETGVVKTAIPALAATLQLHTEHTPDTVVNGLYPGYLQDEKIITSILHQIIPH</sequence>
<gene>
    <name evidence="2" type="ORF">WJU22_13315</name>
</gene>
<dbReference type="Proteomes" id="UP001449657">
    <property type="component" value="Chromosome"/>
</dbReference>
<dbReference type="InterPro" id="IPR029030">
    <property type="entry name" value="Caspase-like_dom_sf"/>
</dbReference>
<dbReference type="Gene3D" id="3.40.50.1460">
    <property type="match status" value="1"/>
</dbReference>
<dbReference type="SUPFAM" id="SSF52129">
    <property type="entry name" value="Caspase-like"/>
    <property type="match status" value="1"/>
</dbReference>
<dbReference type="InterPro" id="IPR050452">
    <property type="entry name" value="Metacaspase"/>
</dbReference>
<keyword evidence="3" id="KW-1185">Reference proteome</keyword>
<feature type="domain" description="Peptidase C14 caspase" evidence="1">
    <location>
        <begin position="44"/>
        <end position="253"/>
    </location>
</feature>
<dbReference type="PANTHER" id="PTHR48104:SF30">
    <property type="entry name" value="METACASPASE-1"/>
    <property type="match status" value="1"/>
</dbReference>